<comment type="subcellular location">
    <subcellularLocation>
        <location evidence="1 6">Secreted</location>
    </subcellularLocation>
</comment>
<feature type="signal peptide" evidence="6">
    <location>
        <begin position="1"/>
        <end position="27"/>
    </location>
</feature>
<gene>
    <name evidence="7" type="ORF">CJ030_MR6G019663</name>
</gene>
<comment type="caution">
    <text evidence="7">The sequence shown here is derived from an EMBL/GenBank/DDBJ whole genome shotgun (WGS) entry which is preliminary data.</text>
</comment>
<keyword evidence="5 6" id="KW-0732">Signal</keyword>
<keyword evidence="3 6" id="KW-0713">Self-incompatibility</keyword>
<evidence type="ECO:0000256" key="6">
    <source>
        <dbReference type="RuleBase" id="RU367044"/>
    </source>
</evidence>
<evidence type="ECO:0000256" key="5">
    <source>
        <dbReference type="ARBA" id="ARBA00022729"/>
    </source>
</evidence>
<evidence type="ECO:0000256" key="4">
    <source>
        <dbReference type="ARBA" id="ARBA00022525"/>
    </source>
</evidence>
<dbReference type="Pfam" id="PF05938">
    <property type="entry name" value="Self-incomp_S1"/>
    <property type="match status" value="1"/>
</dbReference>
<name>A0A6A1VFJ7_9ROSI</name>
<reference evidence="7 8" key="1">
    <citation type="journal article" date="2019" name="Plant Biotechnol. J.">
        <title>The red bayberry genome and genetic basis of sex determination.</title>
        <authorList>
            <person name="Jia H.M."/>
            <person name="Jia H.J."/>
            <person name="Cai Q.L."/>
            <person name="Wang Y."/>
            <person name="Zhao H.B."/>
            <person name="Yang W.F."/>
            <person name="Wang G.Y."/>
            <person name="Li Y.H."/>
            <person name="Zhan D.L."/>
            <person name="Shen Y.T."/>
            <person name="Niu Q.F."/>
            <person name="Chang L."/>
            <person name="Qiu J."/>
            <person name="Zhao L."/>
            <person name="Xie H.B."/>
            <person name="Fu W.Y."/>
            <person name="Jin J."/>
            <person name="Li X.W."/>
            <person name="Jiao Y."/>
            <person name="Zhou C.C."/>
            <person name="Tu T."/>
            <person name="Chai C.Y."/>
            <person name="Gao J.L."/>
            <person name="Fan L.J."/>
            <person name="van de Weg E."/>
            <person name="Wang J.Y."/>
            <person name="Gao Z.S."/>
        </authorList>
    </citation>
    <scope>NUCLEOTIDE SEQUENCE [LARGE SCALE GENOMIC DNA]</scope>
    <source>
        <tissue evidence="7">Leaves</tissue>
    </source>
</reference>
<proteinExistence type="inferred from homology"/>
<sequence length="159" mass="18624">MSSLSKNVLQLFLVMLLGFSMTLFTFAADLTPKNDSATRPNFLDRKMARVTIFNDLGEGLNLTVHCKSGHSDLGVHKVAYPKGFYAFNFRPNFFGTTLYFCGFRWPDSPLHMFDIYVFQRDREVCGKCFWKIREDGPCMFNYETKEYDLCSNWNNRRKF</sequence>
<keyword evidence="8" id="KW-1185">Reference proteome</keyword>
<dbReference type="GO" id="GO:0060320">
    <property type="term" value="P:rejection of self pollen"/>
    <property type="evidence" value="ECO:0007669"/>
    <property type="project" value="UniProtKB-KW"/>
</dbReference>
<comment type="similarity">
    <text evidence="2 6">Belongs to the plant self-incompatibility (S1) protein family.</text>
</comment>
<accession>A0A6A1VFJ7</accession>
<dbReference type="InterPro" id="IPR010264">
    <property type="entry name" value="Self-incomp_S1"/>
</dbReference>
<dbReference type="Proteomes" id="UP000516437">
    <property type="component" value="Chromosome 6"/>
</dbReference>
<dbReference type="EMBL" id="RXIC02000024">
    <property type="protein sequence ID" value="KAB1210946.1"/>
    <property type="molecule type" value="Genomic_DNA"/>
</dbReference>
<evidence type="ECO:0000256" key="3">
    <source>
        <dbReference type="ARBA" id="ARBA00022471"/>
    </source>
</evidence>
<evidence type="ECO:0000256" key="2">
    <source>
        <dbReference type="ARBA" id="ARBA00005581"/>
    </source>
</evidence>
<organism evidence="7 8">
    <name type="scientific">Morella rubra</name>
    <name type="common">Chinese bayberry</name>
    <dbReference type="NCBI Taxonomy" id="262757"/>
    <lineage>
        <taxon>Eukaryota</taxon>
        <taxon>Viridiplantae</taxon>
        <taxon>Streptophyta</taxon>
        <taxon>Embryophyta</taxon>
        <taxon>Tracheophyta</taxon>
        <taxon>Spermatophyta</taxon>
        <taxon>Magnoliopsida</taxon>
        <taxon>eudicotyledons</taxon>
        <taxon>Gunneridae</taxon>
        <taxon>Pentapetalae</taxon>
        <taxon>rosids</taxon>
        <taxon>fabids</taxon>
        <taxon>Fagales</taxon>
        <taxon>Myricaceae</taxon>
        <taxon>Morella</taxon>
    </lineage>
</organism>
<dbReference type="OrthoDB" id="1900999at2759"/>
<evidence type="ECO:0000313" key="8">
    <source>
        <dbReference type="Proteomes" id="UP000516437"/>
    </source>
</evidence>
<dbReference type="AlphaFoldDB" id="A0A6A1VFJ7"/>
<dbReference type="PANTHER" id="PTHR31232:SF133">
    <property type="entry name" value="S-PROTEIN HOMOLOG"/>
    <property type="match status" value="1"/>
</dbReference>
<evidence type="ECO:0000256" key="1">
    <source>
        <dbReference type="ARBA" id="ARBA00004613"/>
    </source>
</evidence>
<feature type="chain" id="PRO_5025706214" description="S-protein homolog" evidence="6">
    <location>
        <begin position="28"/>
        <end position="159"/>
    </location>
</feature>
<keyword evidence="4 6" id="KW-0964">Secreted</keyword>
<protein>
    <recommendedName>
        <fullName evidence="6">S-protein homolog</fullName>
    </recommendedName>
</protein>
<dbReference type="GO" id="GO:0005576">
    <property type="term" value="C:extracellular region"/>
    <property type="evidence" value="ECO:0007669"/>
    <property type="project" value="UniProtKB-SubCell"/>
</dbReference>
<evidence type="ECO:0000313" key="7">
    <source>
        <dbReference type="EMBL" id="KAB1210946.1"/>
    </source>
</evidence>
<dbReference type="PANTHER" id="PTHR31232">
    <property type="match status" value="1"/>
</dbReference>